<dbReference type="Pfam" id="PF15887">
    <property type="entry name" value="Peptidase_Mx"/>
    <property type="match status" value="1"/>
</dbReference>
<dbReference type="RefSeq" id="WP_142835418.1">
    <property type="nucleotide sequence ID" value="NZ_VFSV01000027.1"/>
</dbReference>
<evidence type="ECO:0000313" key="3">
    <source>
        <dbReference type="Proteomes" id="UP000318590"/>
    </source>
</evidence>
<accession>A0A547PRJ7</accession>
<dbReference type="Pfam" id="PF10005">
    <property type="entry name" value="Zn_ribbon_DZR_6"/>
    <property type="match status" value="1"/>
</dbReference>
<dbReference type="Gene3D" id="3.40.390.70">
    <property type="match status" value="1"/>
</dbReference>
<dbReference type="Proteomes" id="UP000318590">
    <property type="component" value="Unassembled WGS sequence"/>
</dbReference>
<name>A0A547PRJ7_9RHOB</name>
<evidence type="ECO:0000313" key="2">
    <source>
        <dbReference type="EMBL" id="TRD16684.1"/>
    </source>
</evidence>
<protein>
    <recommendedName>
        <fullName evidence="1">Zinc-ribbon domain-containing protein</fullName>
    </recommendedName>
</protein>
<dbReference type="OrthoDB" id="256753at2"/>
<gene>
    <name evidence="2" type="ORF">FEV53_13860</name>
</gene>
<sequence>MQIFRCPTCGARLYFGNLQCRCGQAVAFDPDRQMVEVAGSTCANRTRIACDWRDDRRGLCRSCAMTRTVPDLTAGDNLRLWSATEQAKRWMLAGLARWGWCTDADAGPRPVFHLLSEETRSGPANVVMGHASGVITINVTEASEPVLVQRRAEFGELYRTMLGHMRHEMAHYLFDRLAAERDGFPEAFRAIFGDERADYGAALSAHYASPRDPGGTHISAYATAHPHEDWAETIAHLLHLVDLLDSALAAGMRVPGLPEGVYDAYADLNAGAMLAHAVEVSIAGNHLNRAMDLPDLYPFVLTPQVRAKLAFAHGALRQGPESSNKTS</sequence>
<comment type="caution">
    <text evidence="2">The sequence shown here is derived from an EMBL/GenBank/DDBJ whole genome shotgun (WGS) entry which is preliminary data.</text>
</comment>
<feature type="domain" description="Zinc-ribbon" evidence="1">
    <location>
        <begin position="4"/>
        <end position="73"/>
    </location>
</feature>
<dbReference type="PIRSF" id="PIRSF012641">
    <property type="entry name" value="UCP012641"/>
    <property type="match status" value="1"/>
</dbReference>
<dbReference type="EMBL" id="VFSV01000027">
    <property type="protein sequence ID" value="TRD16684.1"/>
    <property type="molecule type" value="Genomic_DNA"/>
</dbReference>
<proteinExistence type="predicted"/>
<evidence type="ECO:0000259" key="1">
    <source>
        <dbReference type="Pfam" id="PF10005"/>
    </source>
</evidence>
<dbReference type="AlphaFoldDB" id="A0A547PRJ7"/>
<reference evidence="2 3" key="1">
    <citation type="submission" date="2019-06" db="EMBL/GenBank/DDBJ databases">
        <title>Paenimaribius caenipelagi gen. nov., sp. nov., isolated from a tidal flat.</title>
        <authorList>
            <person name="Yoon J.-H."/>
        </authorList>
    </citation>
    <scope>NUCLEOTIDE SEQUENCE [LARGE SCALE GENOMIC DNA]</scope>
    <source>
        <strain evidence="2 3">JBTF-M29</strain>
    </source>
</reference>
<dbReference type="InterPro" id="IPR031321">
    <property type="entry name" value="UCP012641"/>
</dbReference>
<dbReference type="InterPro" id="IPR011201">
    <property type="entry name" value="Zinc-ribbon_6_bact"/>
</dbReference>
<keyword evidence="3" id="KW-1185">Reference proteome</keyword>
<organism evidence="2 3">
    <name type="scientific">Palleronia caenipelagi</name>
    <dbReference type="NCBI Taxonomy" id="2489174"/>
    <lineage>
        <taxon>Bacteria</taxon>
        <taxon>Pseudomonadati</taxon>
        <taxon>Pseudomonadota</taxon>
        <taxon>Alphaproteobacteria</taxon>
        <taxon>Rhodobacterales</taxon>
        <taxon>Roseobacteraceae</taxon>
        <taxon>Palleronia</taxon>
    </lineage>
</organism>